<evidence type="ECO:0000313" key="2">
    <source>
        <dbReference type="Proteomes" id="UP000719412"/>
    </source>
</evidence>
<sequence>MFAEIARRQIAEFGPDRGVMKAFVARGVTLGPETSVEGHNMVRATNANYARDQNRLWKFGELYGKTVAE</sequence>
<comment type="caution">
    <text evidence="1">The sequence shown here is derived from an EMBL/GenBank/DDBJ whole genome shotgun (WGS) entry which is preliminary data.</text>
</comment>
<evidence type="ECO:0000313" key="1">
    <source>
        <dbReference type="EMBL" id="KAH0819171.1"/>
    </source>
</evidence>
<gene>
    <name evidence="1" type="ORF">GEV33_003620</name>
</gene>
<organism evidence="1 2">
    <name type="scientific">Tenebrio molitor</name>
    <name type="common">Yellow mealworm beetle</name>
    <dbReference type="NCBI Taxonomy" id="7067"/>
    <lineage>
        <taxon>Eukaryota</taxon>
        <taxon>Metazoa</taxon>
        <taxon>Ecdysozoa</taxon>
        <taxon>Arthropoda</taxon>
        <taxon>Hexapoda</taxon>
        <taxon>Insecta</taxon>
        <taxon>Pterygota</taxon>
        <taxon>Neoptera</taxon>
        <taxon>Endopterygota</taxon>
        <taxon>Coleoptera</taxon>
        <taxon>Polyphaga</taxon>
        <taxon>Cucujiformia</taxon>
        <taxon>Tenebrionidae</taxon>
        <taxon>Tenebrio</taxon>
    </lineage>
</organism>
<dbReference type="Proteomes" id="UP000719412">
    <property type="component" value="Unassembled WGS sequence"/>
</dbReference>
<dbReference type="AlphaFoldDB" id="A0A8J6LNF9"/>
<protein>
    <submittedName>
        <fullName evidence="1">Uncharacterized protein</fullName>
    </submittedName>
</protein>
<name>A0A8J6LNF9_TENMO</name>
<accession>A0A8J6LNF9</accession>
<reference evidence="1" key="2">
    <citation type="submission" date="2021-08" db="EMBL/GenBank/DDBJ databases">
        <authorList>
            <person name="Eriksson T."/>
        </authorList>
    </citation>
    <scope>NUCLEOTIDE SEQUENCE</scope>
    <source>
        <strain evidence="1">Stoneville</strain>
        <tissue evidence="1">Whole head</tissue>
    </source>
</reference>
<dbReference type="EMBL" id="JABDTM020015322">
    <property type="protein sequence ID" value="KAH0819171.1"/>
    <property type="molecule type" value="Genomic_DNA"/>
</dbReference>
<keyword evidence="2" id="KW-1185">Reference proteome</keyword>
<reference evidence="1" key="1">
    <citation type="journal article" date="2020" name="J Insects Food Feed">
        <title>The yellow mealworm (Tenebrio molitor) genome: a resource for the emerging insects as food and feed industry.</title>
        <authorList>
            <person name="Eriksson T."/>
            <person name="Andere A."/>
            <person name="Kelstrup H."/>
            <person name="Emery V."/>
            <person name="Picard C."/>
        </authorList>
    </citation>
    <scope>NUCLEOTIDE SEQUENCE</scope>
    <source>
        <strain evidence="1">Stoneville</strain>
        <tissue evidence="1">Whole head</tissue>
    </source>
</reference>
<proteinExistence type="predicted"/>